<dbReference type="Proteomes" id="UP001596456">
    <property type="component" value="Unassembled WGS sequence"/>
</dbReference>
<evidence type="ECO:0000256" key="2">
    <source>
        <dbReference type="ARBA" id="ARBA00023002"/>
    </source>
</evidence>
<dbReference type="EMBL" id="JBHTCM010000025">
    <property type="protein sequence ID" value="MFC7334998.1"/>
    <property type="molecule type" value="Genomic_DNA"/>
</dbReference>
<dbReference type="Pfam" id="PF13561">
    <property type="entry name" value="adh_short_C2"/>
    <property type="match status" value="1"/>
</dbReference>
<organism evidence="3 4">
    <name type="scientific">Rhodocista pekingensis</name>
    <dbReference type="NCBI Taxonomy" id="201185"/>
    <lineage>
        <taxon>Bacteria</taxon>
        <taxon>Pseudomonadati</taxon>
        <taxon>Pseudomonadota</taxon>
        <taxon>Alphaproteobacteria</taxon>
        <taxon>Rhodospirillales</taxon>
        <taxon>Azospirillaceae</taxon>
        <taxon>Rhodocista</taxon>
    </lineage>
</organism>
<dbReference type="Gene3D" id="3.40.50.720">
    <property type="entry name" value="NAD(P)-binding Rossmann-like Domain"/>
    <property type="match status" value="1"/>
</dbReference>
<evidence type="ECO:0000256" key="1">
    <source>
        <dbReference type="ARBA" id="ARBA00006484"/>
    </source>
</evidence>
<dbReference type="RefSeq" id="WP_377360537.1">
    <property type="nucleotide sequence ID" value="NZ_JBHTCM010000025.1"/>
</dbReference>
<evidence type="ECO:0000313" key="3">
    <source>
        <dbReference type="EMBL" id="MFC7334998.1"/>
    </source>
</evidence>
<dbReference type="PANTHER" id="PTHR42760">
    <property type="entry name" value="SHORT-CHAIN DEHYDROGENASES/REDUCTASES FAMILY MEMBER"/>
    <property type="match status" value="1"/>
</dbReference>
<dbReference type="InterPro" id="IPR036291">
    <property type="entry name" value="NAD(P)-bd_dom_sf"/>
</dbReference>
<proteinExistence type="inferred from homology"/>
<accession>A0ABW2KY55</accession>
<dbReference type="PANTHER" id="PTHR42760:SF133">
    <property type="entry name" value="3-OXOACYL-[ACYL-CARRIER-PROTEIN] REDUCTASE"/>
    <property type="match status" value="1"/>
</dbReference>
<dbReference type="PRINTS" id="PR00081">
    <property type="entry name" value="GDHRDH"/>
</dbReference>
<comment type="caution">
    <text evidence="3">The sequence shown here is derived from an EMBL/GenBank/DDBJ whole genome shotgun (WGS) entry which is preliminary data.</text>
</comment>
<sequence length="272" mass="28778">MDPVFDVSQETVVVTGAAGQLGGAYAAAFLERGARVVALDRGVDPDLLARRLGALAASDRLLPVAADVTDRAALEAVLAQVRARFGTPTVLINNAGIDTPPDVPAAAETGPFEDYPEASFDRVMAVNVKGVFLCCQVFGGAMAEAGRGSVVNVSSIYGVVSPDQEIYAYRRDRGEVFYKPVAYSTSKSALHNLTRYLAAYWGRKGVRVNTLVLAGVFNHQDPAFLAAYTGRIPIGRMADPADYVGPVLYLASPAARYMTGSDLVVDGGWTAI</sequence>
<protein>
    <submittedName>
        <fullName evidence="3">SDR family oxidoreductase</fullName>
    </submittedName>
</protein>
<name>A0ABW2KY55_9PROT</name>
<dbReference type="PRINTS" id="PR00080">
    <property type="entry name" value="SDRFAMILY"/>
</dbReference>
<reference evidence="4" key="1">
    <citation type="journal article" date="2019" name="Int. J. Syst. Evol. Microbiol.">
        <title>The Global Catalogue of Microorganisms (GCM) 10K type strain sequencing project: providing services to taxonomists for standard genome sequencing and annotation.</title>
        <authorList>
            <consortium name="The Broad Institute Genomics Platform"/>
            <consortium name="The Broad Institute Genome Sequencing Center for Infectious Disease"/>
            <person name="Wu L."/>
            <person name="Ma J."/>
        </authorList>
    </citation>
    <scope>NUCLEOTIDE SEQUENCE [LARGE SCALE GENOMIC DNA]</scope>
    <source>
        <strain evidence="4">CGMCC 1.16275</strain>
    </source>
</reference>
<keyword evidence="4" id="KW-1185">Reference proteome</keyword>
<gene>
    <name evidence="3" type="ORF">ACFQPS_17665</name>
</gene>
<comment type="similarity">
    <text evidence="1">Belongs to the short-chain dehydrogenases/reductases (SDR) family.</text>
</comment>
<dbReference type="SUPFAM" id="SSF51735">
    <property type="entry name" value="NAD(P)-binding Rossmann-fold domains"/>
    <property type="match status" value="1"/>
</dbReference>
<evidence type="ECO:0000313" key="4">
    <source>
        <dbReference type="Proteomes" id="UP001596456"/>
    </source>
</evidence>
<keyword evidence="2" id="KW-0560">Oxidoreductase</keyword>
<dbReference type="InterPro" id="IPR002347">
    <property type="entry name" value="SDR_fam"/>
</dbReference>